<organism evidence="1 2">
    <name type="scientific">Syntrophotalea carbinolica (strain DSM 2380 / NBRC 103641 / GraBd1)</name>
    <name type="common">Pelobacter carbinolicus</name>
    <dbReference type="NCBI Taxonomy" id="338963"/>
    <lineage>
        <taxon>Bacteria</taxon>
        <taxon>Pseudomonadati</taxon>
        <taxon>Thermodesulfobacteriota</taxon>
        <taxon>Desulfuromonadia</taxon>
        <taxon>Desulfuromonadales</taxon>
        <taxon>Syntrophotaleaceae</taxon>
        <taxon>Syntrophotalea</taxon>
    </lineage>
</organism>
<dbReference type="RefSeq" id="WP_011340836.1">
    <property type="nucleotide sequence ID" value="NC_007498.2"/>
</dbReference>
<evidence type="ECO:0000313" key="2">
    <source>
        <dbReference type="Proteomes" id="UP000002534"/>
    </source>
</evidence>
<dbReference type="STRING" id="338963.Pcar_1118"/>
<dbReference type="InterPro" id="IPR003737">
    <property type="entry name" value="GlcNAc_PI_deacetylase-related"/>
</dbReference>
<protein>
    <submittedName>
        <fullName evidence="1">N-acetylglycoside deacetylase, LmbE family</fullName>
    </submittedName>
</protein>
<dbReference type="HOGENOM" id="CLU_049311_6_0_7"/>
<dbReference type="OrthoDB" id="9816564at2"/>
<keyword evidence="2" id="KW-1185">Reference proteome</keyword>
<dbReference type="GO" id="GO:0016811">
    <property type="term" value="F:hydrolase activity, acting on carbon-nitrogen (but not peptide) bonds, in linear amides"/>
    <property type="evidence" value="ECO:0007669"/>
    <property type="project" value="TreeGrafter"/>
</dbReference>
<sequence>MKVLMIAAHPDDEVLGAGGAIARHVEDGDSVSILILGSGLSSRLDAPGQLDPQALSALRTEASRAAAILGVTDLRLRDFPDNRFDRVDLLDIVKAIETVAEEIMPEVVYTHHPDDLNVDHRRTAMATLTAFRPLPGSTVRRILAMEVPSATGWGDPSRPFAPTVFLDIAAVLDKKLAAMEAYAGELRPFPHARSLPSMEARAKAHGSQVGLEAAEPFVLLREILP</sequence>
<proteinExistence type="predicted"/>
<evidence type="ECO:0000313" key="1">
    <source>
        <dbReference type="EMBL" id="ABA88367.1"/>
    </source>
</evidence>
<dbReference type="KEGG" id="pca:Pcar_1118"/>
<dbReference type="PANTHER" id="PTHR12993:SF11">
    <property type="entry name" value="N-ACETYLGLUCOSAMINYL-PHOSPHATIDYLINOSITOL DE-N-ACETYLASE"/>
    <property type="match status" value="1"/>
</dbReference>
<dbReference type="SUPFAM" id="SSF102588">
    <property type="entry name" value="LmbE-like"/>
    <property type="match status" value="1"/>
</dbReference>
<gene>
    <name evidence="1" type="ordered locus">Pcar_1118</name>
</gene>
<dbReference type="PANTHER" id="PTHR12993">
    <property type="entry name" value="N-ACETYLGLUCOSAMINYL-PHOSPHATIDYLINOSITOL DE-N-ACETYLASE-RELATED"/>
    <property type="match status" value="1"/>
</dbReference>
<dbReference type="Pfam" id="PF02585">
    <property type="entry name" value="PIG-L"/>
    <property type="match status" value="1"/>
</dbReference>
<dbReference type="Proteomes" id="UP000002534">
    <property type="component" value="Chromosome"/>
</dbReference>
<name>Q3A5J0_SYNC1</name>
<dbReference type="InterPro" id="IPR024078">
    <property type="entry name" value="LmbE-like_dom_sf"/>
</dbReference>
<reference evidence="1 2" key="2">
    <citation type="journal article" date="2012" name="BMC Genomics">
        <title>The genome of Pelobacter carbinolicus reveals surprising metabolic capabilities and physiological features.</title>
        <authorList>
            <person name="Aklujkar M."/>
            <person name="Haveman S.A."/>
            <person name="Didonato R.Jr."/>
            <person name="Chertkov O."/>
            <person name="Han C.S."/>
            <person name="Land M.L."/>
            <person name="Brown P."/>
            <person name="Lovley D.R."/>
        </authorList>
    </citation>
    <scope>NUCLEOTIDE SEQUENCE [LARGE SCALE GENOMIC DNA]</scope>
    <source>
        <strain evidence="2">DSM 2380 / NBRC 103641 / GraBd1</strain>
    </source>
</reference>
<dbReference type="EMBL" id="CP000142">
    <property type="protein sequence ID" value="ABA88367.1"/>
    <property type="molecule type" value="Genomic_DNA"/>
</dbReference>
<accession>Q3A5J0</accession>
<reference evidence="2" key="1">
    <citation type="submission" date="2005-10" db="EMBL/GenBank/DDBJ databases">
        <title>Complete sequence of Pelobacter carbinolicus DSM 2380.</title>
        <authorList>
            <person name="Copeland A."/>
            <person name="Lucas S."/>
            <person name="Lapidus A."/>
            <person name="Barry K."/>
            <person name="Detter J.C."/>
            <person name="Glavina T."/>
            <person name="Hammon N."/>
            <person name="Israni S."/>
            <person name="Pitluck S."/>
            <person name="Chertkov O."/>
            <person name="Schmutz J."/>
            <person name="Larimer F."/>
            <person name="Land M."/>
            <person name="Kyrpides N."/>
            <person name="Ivanova N."/>
            <person name="Richardson P."/>
        </authorList>
    </citation>
    <scope>NUCLEOTIDE SEQUENCE [LARGE SCALE GENOMIC DNA]</scope>
    <source>
        <strain evidence="2">DSM 2380 / NBRC 103641 / GraBd1</strain>
    </source>
</reference>
<dbReference type="Gene3D" id="3.40.50.10320">
    <property type="entry name" value="LmbE-like"/>
    <property type="match status" value="1"/>
</dbReference>
<dbReference type="eggNOG" id="COG2120">
    <property type="taxonomic scope" value="Bacteria"/>
</dbReference>
<dbReference type="AlphaFoldDB" id="Q3A5J0"/>